<reference evidence="2 3" key="2">
    <citation type="journal article" date="2013" name="PLoS Genet.">
        <title>Comparative genome structure, secondary metabolite, and effector coding capacity across Cochliobolus pathogens.</title>
        <authorList>
            <person name="Condon B.J."/>
            <person name="Leng Y."/>
            <person name="Wu D."/>
            <person name="Bushley K.E."/>
            <person name="Ohm R.A."/>
            <person name="Otillar R."/>
            <person name="Martin J."/>
            <person name="Schackwitz W."/>
            <person name="Grimwood J."/>
            <person name="MohdZainudin N."/>
            <person name="Xue C."/>
            <person name="Wang R."/>
            <person name="Manning V.A."/>
            <person name="Dhillon B."/>
            <person name="Tu Z.J."/>
            <person name="Steffenson B.J."/>
            <person name="Salamov A."/>
            <person name="Sun H."/>
            <person name="Lowry S."/>
            <person name="LaButti K."/>
            <person name="Han J."/>
            <person name="Copeland A."/>
            <person name="Lindquist E."/>
            <person name="Barry K."/>
            <person name="Schmutz J."/>
            <person name="Baker S.E."/>
            <person name="Ciuffetti L.M."/>
            <person name="Grigoriev I.V."/>
            <person name="Zhong S."/>
            <person name="Turgeon B.G."/>
        </authorList>
    </citation>
    <scope>NUCLEOTIDE SEQUENCE [LARGE SCALE GENOMIC DNA]</scope>
    <source>
        <strain evidence="3">28A</strain>
    </source>
</reference>
<dbReference type="AlphaFoldDB" id="R0KQP4"/>
<sequence length="238" mass="25542">MPISPVPHSQAPTTIRLPQEYRSHGKDGPPPPFACQTSSASAPTTPRLRTCCRLPAHPLLYVYPATGTALNVGLSLLCTCPTDNHTHTHFSHTTPPTASCSLRVSSTPDQLRLLLHQAPRGQSPPPTRLLRFHLDAAVRPPTRALELGKPPAIAVKGPVGRLSLPIVHLWRLCFTRGLSQSTSSTSVPVLEYAFGAAAEPHMHGPFVVPNSISDFSCAHPIRVFPSPAPGSQDIAKVR</sequence>
<dbReference type="HOGENOM" id="CLU_1166457_0_0_1"/>
<reference evidence="2 3" key="1">
    <citation type="journal article" date="2012" name="PLoS Pathog.">
        <title>Diverse lifestyles and strategies of plant pathogenesis encoded in the genomes of eighteen Dothideomycetes fungi.</title>
        <authorList>
            <person name="Ohm R.A."/>
            <person name="Feau N."/>
            <person name="Henrissat B."/>
            <person name="Schoch C.L."/>
            <person name="Horwitz B.A."/>
            <person name="Barry K.W."/>
            <person name="Condon B.J."/>
            <person name="Copeland A.C."/>
            <person name="Dhillon B."/>
            <person name="Glaser F."/>
            <person name="Hesse C.N."/>
            <person name="Kosti I."/>
            <person name="LaButti K."/>
            <person name="Lindquist E.A."/>
            <person name="Lucas S."/>
            <person name="Salamov A.A."/>
            <person name="Bradshaw R.E."/>
            <person name="Ciuffetti L."/>
            <person name="Hamelin R.C."/>
            <person name="Kema G.H.J."/>
            <person name="Lawrence C."/>
            <person name="Scott J.A."/>
            <person name="Spatafora J.W."/>
            <person name="Turgeon B.G."/>
            <person name="de Wit P.J.G.M."/>
            <person name="Zhong S."/>
            <person name="Goodwin S.B."/>
            <person name="Grigoriev I.V."/>
        </authorList>
    </citation>
    <scope>NUCLEOTIDE SEQUENCE [LARGE SCALE GENOMIC DNA]</scope>
    <source>
        <strain evidence="3">28A</strain>
    </source>
</reference>
<dbReference type="RefSeq" id="XP_008020162.1">
    <property type="nucleotide sequence ID" value="XM_008021971.1"/>
</dbReference>
<proteinExistence type="predicted"/>
<evidence type="ECO:0000313" key="3">
    <source>
        <dbReference type="Proteomes" id="UP000016935"/>
    </source>
</evidence>
<feature type="region of interest" description="Disordered" evidence="1">
    <location>
        <begin position="20"/>
        <end position="45"/>
    </location>
</feature>
<organism evidence="2 3">
    <name type="scientific">Exserohilum turcicum (strain 28A)</name>
    <name type="common">Northern leaf blight fungus</name>
    <name type="synonym">Setosphaeria turcica</name>
    <dbReference type="NCBI Taxonomy" id="671987"/>
    <lineage>
        <taxon>Eukaryota</taxon>
        <taxon>Fungi</taxon>
        <taxon>Dikarya</taxon>
        <taxon>Ascomycota</taxon>
        <taxon>Pezizomycotina</taxon>
        <taxon>Dothideomycetes</taxon>
        <taxon>Pleosporomycetidae</taxon>
        <taxon>Pleosporales</taxon>
        <taxon>Pleosporineae</taxon>
        <taxon>Pleosporaceae</taxon>
        <taxon>Exserohilum</taxon>
    </lineage>
</organism>
<evidence type="ECO:0000313" key="2">
    <source>
        <dbReference type="EMBL" id="EOA91339.1"/>
    </source>
</evidence>
<dbReference type="EMBL" id="KB908481">
    <property type="protein sequence ID" value="EOA91339.1"/>
    <property type="molecule type" value="Genomic_DNA"/>
</dbReference>
<feature type="compositionally biased region" description="Polar residues" evidence="1">
    <location>
        <begin position="35"/>
        <end position="44"/>
    </location>
</feature>
<protein>
    <submittedName>
        <fullName evidence="2">Uncharacterized protein</fullName>
    </submittedName>
</protein>
<gene>
    <name evidence="2" type="ORF">SETTUDRAFT_29883</name>
</gene>
<accession>R0KQP4</accession>
<name>R0KQP4_EXST2</name>
<dbReference type="GeneID" id="19403370"/>
<evidence type="ECO:0000256" key="1">
    <source>
        <dbReference type="SAM" id="MobiDB-lite"/>
    </source>
</evidence>
<dbReference type="Proteomes" id="UP000016935">
    <property type="component" value="Unassembled WGS sequence"/>
</dbReference>
<keyword evidence="3" id="KW-1185">Reference proteome</keyword>